<dbReference type="EMBL" id="CP020557">
    <property type="protein sequence ID" value="ARF68037.1"/>
    <property type="molecule type" value="Genomic_DNA"/>
</dbReference>
<evidence type="ECO:0000313" key="2">
    <source>
        <dbReference type="Proteomes" id="UP000192727"/>
    </source>
</evidence>
<name>A0A1V0USF2_9BACL</name>
<protein>
    <submittedName>
        <fullName evidence="1">Thiamine biosynthesis protein ThiS</fullName>
    </submittedName>
</protein>
<dbReference type="Gene3D" id="3.10.20.30">
    <property type="match status" value="1"/>
</dbReference>
<dbReference type="NCBIfam" id="TIGR01683">
    <property type="entry name" value="thiS"/>
    <property type="match status" value="1"/>
</dbReference>
<reference evidence="1 2" key="1">
    <citation type="submission" date="2017-03" db="EMBL/GenBank/DDBJ databases">
        <title>Paenibacillus larvae genome sequencing.</title>
        <authorList>
            <person name="Dingman D.W."/>
        </authorList>
    </citation>
    <scope>NUCLEOTIDE SEQUENCE [LARGE SCALE GENOMIC DNA]</scope>
    <source>
        <strain evidence="1 2">SAG 10367</strain>
    </source>
</reference>
<dbReference type="Pfam" id="PF02597">
    <property type="entry name" value="ThiS"/>
    <property type="match status" value="1"/>
</dbReference>
<organism evidence="1 2">
    <name type="scientific">Paenibacillus larvae subsp. pulvifaciens</name>
    <dbReference type="NCBI Taxonomy" id="1477"/>
    <lineage>
        <taxon>Bacteria</taxon>
        <taxon>Bacillati</taxon>
        <taxon>Bacillota</taxon>
        <taxon>Bacilli</taxon>
        <taxon>Bacillales</taxon>
        <taxon>Paenibacillaceae</taxon>
        <taxon>Paenibacillus</taxon>
    </lineage>
</organism>
<sequence length="67" mass="7289">MQIMVNGVRTELPDTLRTISDLLAHFELGEKMLVVERNGLILESGNHDETGVLDGDSIEIVHFVGGG</sequence>
<dbReference type="AlphaFoldDB" id="A0A1V0USF2"/>
<evidence type="ECO:0000313" key="1">
    <source>
        <dbReference type="EMBL" id="ARF68037.1"/>
    </source>
</evidence>
<gene>
    <name evidence="1" type="ORF">B7C51_09630</name>
</gene>
<dbReference type="CDD" id="cd00565">
    <property type="entry name" value="Ubl_ThiS"/>
    <property type="match status" value="1"/>
</dbReference>
<accession>A0A1V0USF2</accession>
<dbReference type="InterPro" id="IPR003749">
    <property type="entry name" value="ThiS/MoaD-like"/>
</dbReference>
<dbReference type="PANTHER" id="PTHR34472:SF1">
    <property type="entry name" value="SULFUR CARRIER PROTEIN THIS"/>
    <property type="match status" value="1"/>
</dbReference>
<dbReference type="PANTHER" id="PTHR34472">
    <property type="entry name" value="SULFUR CARRIER PROTEIN THIS"/>
    <property type="match status" value="1"/>
</dbReference>
<dbReference type="InterPro" id="IPR010035">
    <property type="entry name" value="Thi_S"/>
</dbReference>
<proteinExistence type="predicted"/>
<dbReference type="Proteomes" id="UP000192727">
    <property type="component" value="Chromosome"/>
</dbReference>
<dbReference type="SUPFAM" id="SSF54285">
    <property type="entry name" value="MoaD/ThiS"/>
    <property type="match status" value="1"/>
</dbReference>
<dbReference type="InterPro" id="IPR016155">
    <property type="entry name" value="Mopterin_synth/thiamin_S_b"/>
</dbReference>
<dbReference type="InterPro" id="IPR012675">
    <property type="entry name" value="Beta-grasp_dom_sf"/>
</dbReference>